<dbReference type="Gene3D" id="3.30.300.30">
    <property type="match status" value="1"/>
</dbReference>
<dbReference type="InterPro" id="IPR045851">
    <property type="entry name" value="AMP-bd_C_sf"/>
</dbReference>
<reference evidence="3 4" key="1">
    <citation type="submission" date="2024-02" db="EMBL/GenBank/DDBJ databases">
        <title>Discinaceae phylogenomics.</title>
        <authorList>
            <person name="Dirks A.C."/>
            <person name="James T.Y."/>
        </authorList>
    </citation>
    <scope>NUCLEOTIDE SEQUENCE [LARGE SCALE GENOMIC DNA]</scope>
    <source>
        <strain evidence="3 4">ACD0624</strain>
    </source>
</reference>
<organism evidence="3 4">
    <name type="scientific">Discina gigas</name>
    <dbReference type="NCBI Taxonomy" id="1032678"/>
    <lineage>
        <taxon>Eukaryota</taxon>
        <taxon>Fungi</taxon>
        <taxon>Dikarya</taxon>
        <taxon>Ascomycota</taxon>
        <taxon>Pezizomycotina</taxon>
        <taxon>Pezizomycetes</taxon>
        <taxon>Pezizales</taxon>
        <taxon>Discinaceae</taxon>
        <taxon>Discina</taxon>
    </lineage>
</organism>
<dbReference type="PANTHER" id="PTHR24096:SF422">
    <property type="entry name" value="BCDNA.GH02901"/>
    <property type="match status" value="1"/>
</dbReference>
<gene>
    <name evidence="3" type="ORF">Q9L58_004328</name>
</gene>
<evidence type="ECO:0000313" key="3">
    <source>
        <dbReference type="EMBL" id="KAL0636720.1"/>
    </source>
</evidence>
<evidence type="ECO:0000259" key="1">
    <source>
        <dbReference type="Pfam" id="PF00501"/>
    </source>
</evidence>
<dbReference type="InterPro" id="IPR000873">
    <property type="entry name" value="AMP-dep_synth/lig_dom"/>
</dbReference>
<dbReference type="PANTHER" id="PTHR24096">
    <property type="entry name" value="LONG-CHAIN-FATTY-ACID--COA LIGASE"/>
    <property type="match status" value="1"/>
</dbReference>
<keyword evidence="4" id="KW-1185">Reference proteome</keyword>
<evidence type="ECO:0000313" key="4">
    <source>
        <dbReference type="Proteomes" id="UP001447188"/>
    </source>
</evidence>
<sequence length="567" mass="61679">MPHESPLPPINLPTNVTIWDFFFGPTSTIARTPPSLIASFIDANTDVSISFHSLTTLCTHLSTALTKYHGLKPGQTVSLFSANTIYYPVALFGALRVGGVVSSASPAYTVDEMAYALEKAEAKFLFTLPGSIKVAAEAAARVGMKKERVFLLEGKMEGFTTLQELVEQGAREGERGQTEEFRIPVGKNNGDLCGFLSFSSGTTGLPKAVMISHQNVIAQCLQVQAVTTVELTRVIAALPLFHITGLVHVLHVPLLINASVISLPQFTVPLFLDAVTRYRVHELLLVPPILIRLIRDPIVDSYDLTHVKRWSCGAAPLSREVILELQRKFPWVGMKHGYGMTESCSCVTVTVMGEDSYENAHTAGRVCASTIIKIVDERGEEVAPGMPGEMIVKGPQITMGYLGNEKATAETFELDADGGRWLRTGDVATVDEHGRVTITDRIKEMIKVNGVQVAPAELEDLLMGHPKVEDVAVLGVAHDLLGEVPKAYVVLKQAHRAEVVAEKGRAEAEAELMAYVKSNRGAKAKWLGGGVRFVESVPKSPSGKILRRVLRDQEKREAERTGGKARL</sequence>
<protein>
    <recommendedName>
        <fullName evidence="5">Acetyl-CoA synthetase-like protein</fullName>
    </recommendedName>
</protein>
<dbReference type="Gene3D" id="3.40.50.12780">
    <property type="entry name" value="N-terminal domain of ligase-like"/>
    <property type="match status" value="1"/>
</dbReference>
<dbReference type="InterPro" id="IPR025110">
    <property type="entry name" value="AMP-bd_C"/>
</dbReference>
<dbReference type="PROSITE" id="PS00455">
    <property type="entry name" value="AMP_BINDING"/>
    <property type="match status" value="1"/>
</dbReference>
<accession>A0ABR3GLB9</accession>
<proteinExistence type="predicted"/>
<name>A0ABR3GLB9_9PEZI</name>
<feature type="domain" description="AMP-dependent synthetase/ligase" evidence="1">
    <location>
        <begin position="41"/>
        <end position="402"/>
    </location>
</feature>
<dbReference type="Proteomes" id="UP001447188">
    <property type="component" value="Unassembled WGS sequence"/>
</dbReference>
<dbReference type="SUPFAM" id="SSF56801">
    <property type="entry name" value="Acetyl-CoA synthetase-like"/>
    <property type="match status" value="1"/>
</dbReference>
<dbReference type="InterPro" id="IPR042099">
    <property type="entry name" value="ANL_N_sf"/>
</dbReference>
<dbReference type="CDD" id="cd05911">
    <property type="entry name" value="Firefly_Luc_like"/>
    <property type="match status" value="1"/>
</dbReference>
<comment type="caution">
    <text evidence="3">The sequence shown here is derived from an EMBL/GenBank/DDBJ whole genome shotgun (WGS) entry which is preliminary data.</text>
</comment>
<evidence type="ECO:0008006" key="5">
    <source>
        <dbReference type="Google" id="ProtNLM"/>
    </source>
</evidence>
<dbReference type="InterPro" id="IPR020845">
    <property type="entry name" value="AMP-binding_CS"/>
</dbReference>
<feature type="domain" description="AMP-binding enzyme C-terminal" evidence="2">
    <location>
        <begin position="457"/>
        <end position="544"/>
    </location>
</feature>
<dbReference type="EMBL" id="JBBBZM010000045">
    <property type="protein sequence ID" value="KAL0636720.1"/>
    <property type="molecule type" value="Genomic_DNA"/>
</dbReference>
<dbReference type="Pfam" id="PF13193">
    <property type="entry name" value="AMP-binding_C"/>
    <property type="match status" value="1"/>
</dbReference>
<dbReference type="Pfam" id="PF00501">
    <property type="entry name" value="AMP-binding"/>
    <property type="match status" value="1"/>
</dbReference>
<evidence type="ECO:0000259" key="2">
    <source>
        <dbReference type="Pfam" id="PF13193"/>
    </source>
</evidence>